<reference evidence="1" key="2">
    <citation type="journal article" date="2021" name="PeerJ">
        <title>Extensive microbial diversity within the chicken gut microbiome revealed by metagenomics and culture.</title>
        <authorList>
            <person name="Gilroy R."/>
            <person name="Ravi A."/>
            <person name="Getino M."/>
            <person name="Pursley I."/>
            <person name="Horton D.L."/>
            <person name="Alikhan N.F."/>
            <person name="Baker D."/>
            <person name="Gharbi K."/>
            <person name="Hall N."/>
            <person name="Watson M."/>
            <person name="Adriaenssens E.M."/>
            <person name="Foster-Nyarko E."/>
            <person name="Jarju S."/>
            <person name="Secka A."/>
            <person name="Antonio M."/>
            <person name="Oren A."/>
            <person name="Chaudhuri R.R."/>
            <person name="La Ragione R."/>
            <person name="Hildebrand F."/>
            <person name="Pallen M.J."/>
        </authorList>
    </citation>
    <scope>NUCLEOTIDE SEQUENCE</scope>
    <source>
        <strain evidence="1">C6-149</strain>
    </source>
</reference>
<dbReference type="Pfam" id="PF06028">
    <property type="entry name" value="DUF915"/>
    <property type="match status" value="1"/>
</dbReference>
<dbReference type="InterPro" id="IPR029058">
    <property type="entry name" value="AB_hydrolase_fold"/>
</dbReference>
<name>A0A9D9H5M1_9LACO</name>
<keyword evidence="1" id="KW-0378">Hydrolase</keyword>
<dbReference type="InterPro" id="IPR010315">
    <property type="entry name" value="DUF915_hydro-like"/>
</dbReference>
<dbReference type="SUPFAM" id="SSF53474">
    <property type="entry name" value="alpha/beta-Hydrolases"/>
    <property type="match status" value="1"/>
</dbReference>
<organism evidence="1 2">
    <name type="scientific">Candidatus Gallilactobacillus intestinavium</name>
    <dbReference type="NCBI Taxonomy" id="2840838"/>
    <lineage>
        <taxon>Bacteria</taxon>
        <taxon>Bacillati</taxon>
        <taxon>Bacillota</taxon>
        <taxon>Bacilli</taxon>
        <taxon>Lactobacillales</taxon>
        <taxon>Lactobacillaceae</taxon>
        <taxon>Lactobacillaceae incertae sedis</taxon>
        <taxon>Candidatus Gallilactobacillus</taxon>
    </lineage>
</organism>
<proteinExistence type="predicted"/>
<comment type="caution">
    <text evidence="1">The sequence shown here is derived from an EMBL/GenBank/DDBJ whole genome shotgun (WGS) entry which is preliminary data.</text>
</comment>
<dbReference type="AlphaFoldDB" id="A0A9D9H5M1"/>
<accession>A0A9D9H5M1</accession>
<dbReference type="Gene3D" id="3.40.50.1820">
    <property type="entry name" value="alpha/beta hydrolase"/>
    <property type="match status" value="1"/>
</dbReference>
<sequence length="288" mass="33298">MKIKFKKTNKFIVFLVLFLLIIICVSVPWIKNSVKNPIAVKPTNRTPIIFVPGSSAGENRFDDLFSLINKEDKHSILKVEVDTNNKLNIKGHVRPTDHEPFFVIAFKNNKDGYINIKKQAYWLNTAINYLSQRYSFNNFSFFGHSNGGLIITLYLEKYFDQSKMIVNRLMMLGSPFNLDQSNPDKKTIMLQYMIANKKRLPKNLIVYLIAGAKNYNNDDLVPVSSVYSGKYVYQNQVKKFTEATITGSDAEHSDLPQNKQVVQLMKLYLQINHRFIKNSVTKNINEQR</sequence>
<gene>
    <name evidence="1" type="ORF">IAA89_05975</name>
</gene>
<evidence type="ECO:0000313" key="2">
    <source>
        <dbReference type="Proteomes" id="UP000823614"/>
    </source>
</evidence>
<reference evidence="1" key="1">
    <citation type="submission" date="2020-10" db="EMBL/GenBank/DDBJ databases">
        <authorList>
            <person name="Gilroy R."/>
        </authorList>
    </citation>
    <scope>NUCLEOTIDE SEQUENCE</scope>
    <source>
        <strain evidence="1">C6-149</strain>
    </source>
</reference>
<dbReference type="Proteomes" id="UP000823614">
    <property type="component" value="Unassembled WGS sequence"/>
</dbReference>
<evidence type="ECO:0000313" key="1">
    <source>
        <dbReference type="EMBL" id="MBO8441960.1"/>
    </source>
</evidence>
<protein>
    <submittedName>
        <fullName evidence="1">Alpha/beta hydrolase</fullName>
    </submittedName>
</protein>
<dbReference type="GO" id="GO:0016787">
    <property type="term" value="F:hydrolase activity"/>
    <property type="evidence" value="ECO:0007669"/>
    <property type="project" value="UniProtKB-KW"/>
</dbReference>
<dbReference type="EMBL" id="JADIMP010000095">
    <property type="protein sequence ID" value="MBO8441960.1"/>
    <property type="molecule type" value="Genomic_DNA"/>
</dbReference>